<dbReference type="AlphaFoldDB" id="A0AAN9V0Z0"/>
<dbReference type="PANTHER" id="PTHR47338:SF10">
    <property type="entry name" value="TRANSCRIPTION FACTOR DOMAIN-CONTAINING PROTEIN-RELATED"/>
    <property type="match status" value="1"/>
</dbReference>
<dbReference type="EMBL" id="JAKJXP020000004">
    <property type="protein sequence ID" value="KAK7756987.1"/>
    <property type="molecule type" value="Genomic_DNA"/>
</dbReference>
<evidence type="ECO:0000256" key="2">
    <source>
        <dbReference type="ARBA" id="ARBA00022723"/>
    </source>
</evidence>
<keyword evidence="9" id="KW-1185">Reference proteome</keyword>
<dbReference type="InterPro" id="IPR050815">
    <property type="entry name" value="TF_fung"/>
</dbReference>
<evidence type="ECO:0000259" key="7">
    <source>
        <dbReference type="SMART" id="SM00906"/>
    </source>
</evidence>
<dbReference type="Proteomes" id="UP001320420">
    <property type="component" value="Unassembled WGS sequence"/>
</dbReference>
<feature type="region of interest" description="Disordered" evidence="6">
    <location>
        <begin position="423"/>
        <end position="457"/>
    </location>
</feature>
<dbReference type="GO" id="GO:0000981">
    <property type="term" value="F:DNA-binding transcription factor activity, RNA polymerase II-specific"/>
    <property type="evidence" value="ECO:0007669"/>
    <property type="project" value="InterPro"/>
</dbReference>
<evidence type="ECO:0000256" key="4">
    <source>
        <dbReference type="ARBA" id="ARBA00023163"/>
    </source>
</evidence>
<dbReference type="GO" id="GO:0008270">
    <property type="term" value="F:zinc ion binding"/>
    <property type="evidence" value="ECO:0007669"/>
    <property type="project" value="InterPro"/>
</dbReference>
<accession>A0AAN9V0Z0</accession>
<dbReference type="Pfam" id="PF04082">
    <property type="entry name" value="Fungal_trans"/>
    <property type="match status" value="1"/>
</dbReference>
<evidence type="ECO:0000256" key="1">
    <source>
        <dbReference type="ARBA" id="ARBA00004123"/>
    </source>
</evidence>
<evidence type="ECO:0000256" key="5">
    <source>
        <dbReference type="ARBA" id="ARBA00023242"/>
    </source>
</evidence>
<dbReference type="GO" id="GO:0006351">
    <property type="term" value="P:DNA-templated transcription"/>
    <property type="evidence" value="ECO:0007669"/>
    <property type="project" value="InterPro"/>
</dbReference>
<sequence length="457" mass="50318">MSYLSSVPSLVPHRQSASALTRLLHNAYFDNFDSIMPIINRERFQTELLQSSGSMQVQALSHAMATLGALAAPELGHSVDTSYTQTRTLLEMCERQENGTELNSINTLQACVLLGFYELKQPNFTRAWLTLGRGIRLGKIMGFQGPQSQSVLAVLDAQDAEERRRTMWQLYILDAFAVMRTEWNPAFEEMTIPLPSPGRLADVTEASIMPTIAESFESADTHTLSTFAGTACVISMYRRCFGHIHASQHDTAYAFWDNYYRIDKLVSKCRACFLAQHAEPVSFSNTDPLSFILFINLAAVEVSLHKAAINKAEREHLHSSSLAAEAEKRCIDASADITEALRACHNLKHHDLNVFRQASALITWATTLAAQAHLWMLGHGRGSRATHVANLQVLAGVIREYIGTEHVLAGLLDQIDVLAPSTERVNEGAGGPGANKLPAKRPGRGSPKGGNLRNPRA</sequence>
<protein>
    <recommendedName>
        <fullName evidence="7">Xylanolytic transcriptional activator regulatory domain-containing protein</fullName>
    </recommendedName>
</protein>
<name>A0AAN9V0Z0_9PEZI</name>
<proteinExistence type="predicted"/>
<comment type="subcellular location">
    <subcellularLocation>
        <location evidence="1">Nucleus</location>
    </subcellularLocation>
</comment>
<keyword evidence="3" id="KW-0805">Transcription regulation</keyword>
<gene>
    <name evidence="8" type="ORF">SLS62_001003</name>
</gene>
<dbReference type="CDD" id="cd12148">
    <property type="entry name" value="fungal_TF_MHR"/>
    <property type="match status" value="1"/>
</dbReference>
<dbReference type="PANTHER" id="PTHR47338">
    <property type="entry name" value="ZN(II)2CYS6 TRANSCRIPTION FACTOR (EUROFUNG)-RELATED"/>
    <property type="match status" value="1"/>
</dbReference>
<dbReference type="SMART" id="SM00906">
    <property type="entry name" value="Fungal_trans"/>
    <property type="match status" value="1"/>
</dbReference>
<organism evidence="8 9">
    <name type="scientific">Diatrype stigma</name>
    <dbReference type="NCBI Taxonomy" id="117547"/>
    <lineage>
        <taxon>Eukaryota</taxon>
        <taxon>Fungi</taxon>
        <taxon>Dikarya</taxon>
        <taxon>Ascomycota</taxon>
        <taxon>Pezizomycotina</taxon>
        <taxon>Sordariomycetes</taxon>
        <taxon>Xylariomycetidae</taxon>
        <taxon>Xylariales</taxon>
        <taxon>Diatrypaceae</taxon>
        <taxon>Diatrype</taxon>
    </lineage>
</organism>
<feature type="domain" description="Xylanolytic transcriptional activator regulatory" evidence="7">
    <location>
        <begin position="127"/>
        <end position="203"/>
    </location>
</feature>
<comment type="caution">
    <text evidence="8">The sequence shown here is derived from an EMBL/GenBank/DDBJ whole genome shotgun (WGS) entry which is preliminary data.</text>
</comment>
<keyword evidence="5" id="KW-0539">Nucleus</keyword>
<dbReference type="InterPro" id="IPR007219">
    <property type="entry name" value="XnlR_reg_dom"/>
</dbReference>
<evidence type="ECO:0000256" key="3">
    <source>
        <dbReference type="ARBA" id="ARBA00023015"/>
    </source>
</evidence>
<reference evidence="8 9" key="1">
    <citation type="submission" date="2024-02" db="EMBL/GenBank/DDBJ databases">
        <title>De novo assembly and annotation of 12 fungi associated with fruit tree decline syndrome in Ontario, Canada.</title>
        <authorList>
            <person name="Sulman M."/>
            <person name="Ellouze W."/>
            <person name="Ilyukhin E."/>
        </authorList>
    </citation>
    <scope>NUCLEOTIDE SEQUENCE [LARGE SCALE GENOMIC DNA]</scope>
    <source>
        <strain evidence="8 9">M11/M66-122</strain>
    </source>
</reference>
<dbReference type="GO" id="GO:0003677">
    <property type="term" value="F:DNA binding"/>
    <property type="evidence" value="ECO:0007669"/>
    <property type="project" value="InterPro"/>
</dbReference>
<evidence type="ECO:0000313" key="8">
    <source>
        <dbReference type="EMBL" id="KAK7756987.1"/>
    </source>
</evidence>
<keyword evidence="2" id="KW-0479">Metal-binding</keyword>
<keyword evidence="4" id="KW-0804">Transcription</keyword>
<evidence type="ECO:0000256" key="6">
    <source>
        <dbReference type="SAM" id="MobiDB-lite"/>
    </source>
</evidence>
<dbReference type="GO" id="GO:0005634">
    <property type="term" value="C:nucleus"/>
    <property type="evidence" value="ECO:0007669"/>
    <property type="project" value="UniProtKB-SubCell"/>
</dbReference>
<evidence type="ECO:0000313" key="9">
    <source>
        <dbReference type="Proteomes" id="UP001320420"/>
    </source>
</evidence>